<accession>A0AAW7YZG7</accession>
<evidence type="ECO:0000259" key="2">
    <source>
        <dbReference type="Pfam" id="PF08840"/>
    </source>
</evidence>
<feature type="domain" description="BAAT/Acyl-CoA thioester hydrolase C-terminal" evidence="2">
    <location>
        <begin position="118"/>
        <end position="275"/>
    </location>
</feature>
<dbReference type="AlphaFoldDB" id="A0AAW7YZG7"/>
<dbReference type="SUPFAM" id="SSF53474">
    <property type="entry name" value="alpha/beta-Hydrolases"/>
    <property type="match status" value="1"/>
</dbReference>
<dbReference type="GO" id="GO:0006637">
    <property type="term" value="P:acyl-CoA metabolic process"/>
    <property type="evidence" value="ECO:0007669"/>
    <property type="project" value="TreeGrafter"/>
</dbReference>
<organism evidence="3 4">
    <name type="scientific">Alteromonas stellipolaris</name>
    <dbReference type="NCBI Taxonomy" id="233316"/>
    <lineage>
        <taxon>Bacteria</taxon>
        <taxon>Pseudomonadati</taxon>
        <taxon>Pseudomonadota</taxon>
        <taxon>Gammaproteobacteria</taxon>
        <taxon>Alteromonadales</taxon>
        <taxon>Alteromonadaceae</taxon>
        <taxon>Alteromonas/Salinimonas group</taxon>
        <taxon>Alteromonas</taxon>
    </lineage>
</organism>
<dbReference type="InterPro" id="IPR014940">
    <property type="entry name" value="BAAT_C"/>
</dbReference>
<dbReference type="PANTHER" id="PTHR10824:SF4">
    <property type="entry name" value="ACYL-COENZYME A THIOESTERASE 1-LIKE"/>
    <property type="match status" value="1"/>
</dbReference>
<dbReference type="Gene3D" id="3.40.50.1820">
    <property type="entry name" value="alpha/beta hydrolase"/>
    <property type="match status" value="1"/>
</dbReference>
<evidence type="ECO:0000313" key="3">
    <source>
        <dbReference type="EMBL" id="MDO6576086.1"/>
    </source>
</evidence>
<dbReference type="GO" id="GO:0047617">
    <property type="term" value="F:fatty acyl-CoA hydrolase activity"/>
    <property type="evidence" value="ECO:0007669"/>
    <property type="project" value="TreeGrafter"/>
</dbReference>
<keyword evidence="1" id="KW-0472">Membrane</keyword>
<dbReference type="EMBL" id="JAUOQI010000001">
    <property type="protein sequence ID" value="MDO6576086.1"/>
    <property type="molecule type" value="Genomic_DNA"/>
</dbReference>
<comment type="caution">
    <text evidence="3">The sequence shown here is derived from an EMBL/GenBank/DDBJ whole genome shotgun (WGS) entry which is preliminary data.</text>
</comment>
<evidence type="ECO:0000313" key="4">
    <source>
        <dbReference type="Proteomes" id="UP001170717"/>
    </source>
</evidence>
<name>A0AAW7YZG7_9ALTE</name>
<dbReference type="InterPro" id="IPR029058">
    <property type="entry name" value="AB_hydrolase_fold"/>
</dbReference>
<gene>
    <name evidence="3" type="ORF">Q4527_01730</name>
</gene>
<keyword evidence="1" id="KW-0812">Transmembrane</keyword>
<protein>
    <submittedName>
        <fullName evidence="3">Acyl-CoA thioester hydrolase/BAAT C-terminal domain-containing protein</fullName>
    </submittedName>
</protein>
<sequence length="312" mass="34751">MLKIVKYFSFIVLVILILLVGFVFIIPMTFDSSTPPLNYGKVDAELFLGEGKEQPLLVYFGGSEGGNSMTRPHNIKERQQYIDQGYAMLAIGYFGMEGIPQELDRISLDAIYNEIVLTLNNPRLNSNCVAVMGGSKGAELALTLASKYTQINGVVSLAGSHVVFAGPSFFADGKTSSFMFNDQELPHVPLTLNILPSVLMGDLRRAHEIALMDIDSVEEARIKVEDINGPILLVSGEKDHIWPSQEMSEEVIERLKTKGFTHPFKHIAVPNGNHFQPQNDFQPEVIKFLNEKFLPYCDAHHQNIAVNTQKNI</sequence>
<dbReference type="PANTHER" id="PTHR10824">
    <property type="entry name" value="ACYL-COENZYME A THIOESTERASE-RELATED"/>
    <property type="match status" value="1"/>
</dbReference>
<proteinExistence type="predicted"/>
<dbReference type="Proteomes" id="UP001170717">
    <property type="component" value="Unassembled WGS sequence"/>
</dbReference>
<dbReference type="RefSeq" id="WP_303463750.1">
    <property type="nucleotide sequence ID" value="NZ_JAUOPZ010000003.1"/>
</dbReference>
<evidence type="ECO:0000256" key="1">
    <source>
        <dbReference type="SAM" id="Phobius"/>
    </source>
</evidence>
<reference evidence="3" key="1">
    <citation type="submission" date="2023-07" db="EMBL/GenBank/DDBJ databases">
        <title>Genome content predicts the carbon catabolic preferences of heterotrophic bacteria.</title>
        <authorList>
            <person name="Gralka M."/>
        </authorList>
    </citation>
    <scope>NUCLEOTIDE SEQUENCE</scope>
    <source>
        <strain evidence="3">F2M12</strain>
    </source>
</reference>
<feature type="transmembrane region" description="Helical" evidence="1">
    <location>
        <begin position="7"/>
        <end position="30"/>
    </location>
</feature>
<keyword evidence="1" id="KW-1133">Transmembrane helix</keyword>
<dbReference type="GO" id="GO:0006631">
    <property type="term" value="P:fatty acid metabolic process"/>
    <property type="evidence" value="ECO:0007669"/>
    <property type="project" value="TreeGrafter"/>
</dbReference>
<keyword evidence="3" id="KW-0378">Hydrolase</keyword>
<dbReference type="Pfam" id="PF08840">
    <property type="entry name" value="BAAT_C"/>
    <property type="match status" value="1"/>
</dbReference>